<keyword evidence="4" id="KW-0378">Hydrolase</keyword>
<dbReference type="PANTHER" id="PTHR30582">
    <property type="entry name" value="L,D-TRANSPEPTIDASE"/>
    <property type="match status" value="1"/>
</dbReference>
<dbReference type="InterPro" id="IPR050979">
    <property type="entry name" value="LD-transpeptidase"/>
</dbReference>
<keyword evidence="7 9" id="KW-0961">Cell wall biogenesis/degradation</keyword>
<keyword evidence="6 9" id="KW-0573">Peptidoglycan synthesis</keyword>
<evidence type="ECO:0000259" key="10">
    <source>
        <dbReference type="PROSITE" id="PS52029"/>
    </source>
</evidence>
<evidence type="ECO:0000313" key="12">
    <source>
        <dbReference type="Proteomes" id="UP000602076"/>
    </source>
</evidence>
<dbReference type="FunFam" id="2.40.440.10:FF:000003">
    <property type="entry name" value="L,D-transpeptidase YciB"/>
    <property type="match status" value="1"/>
</dbReference>
<evidence type="ECO:0000256" key="2">
    <source>
        <dbReference type="ARBA" id="ARBA00005992"/>
    </source>
</evidence>
<dbReference type="GO" id="GO:0005576">
    <property type="term" value="C:extracellular region"/>
    <property type="evidence" value="ECO:0007669"/>
    <property type="project" value="TreeGrafter"/>
</dbReference>
<comment type="caution">
    <text evidence="11">The sequence shown here is derived from an EMBL/GenBank/DDBJ whole genome shotgun (WGS) entry which is preliminary data.</text>
</comment>
<feature type="active site" description="Nucleophile" evidence="9">
    <location>
        <position position="127"/>
    </location>
</feature>
<dbReference type="Proteomes" id="UP000602076">
    <property type="component" value="Unassembled WGS sequence"/>
</dbReference>
<dbReference type="RefSeq" id="WP_190997616.1">
    <property type="nucleotide sequence ID" value="NZ_JACXSI010000013.1"/>
</dbReference>
<dbReference type="GO" id="GO:0016740">
    <property type="term" value="F:transferase activity"/>
    <property type="evidence" value="ECO:0007669"/>
    <property type="project" value="UniProtKB-KW"/>
</dbReference>
<dbReference type="InterPro" id="IPR038063">
    <property type="entry name" value="Transpep_catalytic_dom"/>
</dbReference>
<dbReference type="AlphaFoldDB" id="A0A927HAL9"/>
<dbReference type="PROSITE" id="PS52029">
    <property type="entry name" value="LD_TPASE"/>
    <property type="match status" value="1"/>
</dbReference>
<evidence type="ECO:0000256" key="8">
    <source>
        <dbReference type="ARBA" id="ARBA00060592"/>
    </source>
</evidence>
<gene>
    <name evidence="11" type="ORF">IEO70_06790</name>
</gene>
<dbReference type="GO" id="GO:0018104">
    <property type="term" value="P:peptidoglycan-protein cross-linking"/>
    <property type="evidence" value="ECO:0007669"/>
    <property type="project" value="TreeGrafter"/>
</dbReference>
<protein>
    <submittedName>
        <fullName evidence="11">L,D-transpeptidase</fullName>
    </submittedName>
</protein>
<dbReference type="EMBL" id="JACXSI010000013">
    <property type="protein sequence ID" value="MBD3108069.1"/>
    <property type="molecule type" value="Genomic_DNA"/>
</dbReference>
<dbReference type="Gene3D" id="2.40.440.10">
    <property type="entry name" value="L,D-transpeptidase catalytic domain-like"/>
    <property type="match status" value="1"/>
</dbReference>
<dbReference type="GO" id="GO:0071972">
    <property type="term" value="F:peptidoglycan L,D-transpeptidase activity"/>
    <property type="evidence" value="ECO:0007669"/>
    <property type="project" value="TreeGrafter"/>
</dbReference>
<feature type="active site" description="Proton donor/acceptor" evidence="9">
    <location>
        <position position="111"/>
    </location>
</feature>
<dbReference type="PANTHER" id="PTHR30582:SF4">
    <property type="entry name" value="L,D-TRANSPEPTIDASE YQJB-RELATED"/>
    <property type="match status" value="1"/>
</dbReference>
<evidence type="ECO:0000256" key="3">
    <source>
        <dbReference type="ARBA" id="ARBA00022679"/>
    </source>
</evidence>
<dbReference type="Pfam" id="PF03734">
    <property type="entry name" value="YkuD"/>
    <property type="match status" value="1"/>
</dbReference>
<evidence type="ECO:0000313" key="11">
    <source>
        <dbReference type="EMBL" id="MBD3108069.1"/>
    </source>
</evidence>
<dbReference type="GO" id="GO:0071555">
    <property type="term" value="P:cell wall organization"/>
    <property type="evidence" value="ECO:0007669"/>
    <property type="project" value="UniProtKB-UniRule"/>
</dbReference>
<organism evidence="11 12">
    <name type="scientific">Peribacillus faecalis</name>
    <dbReference type="NCBI Taxonomy" id="2772559"/>
    <lineage>
        <taxon>Bacteria</taxon>
        <taxon>Bacillati</taxon>
        <taxon>Bacillota</taxon>
        <taxon>Bacilli</taxon>
        <taxon>Bacillales</taxon>
        <taxon>Bacillaceae</taxon>
        <taxon>Peribacillus</taxon>
    </lineage>
</organism>
<dbReference type="CDD" id="cd16913">
    <property type="entry name" value="YkuD_like"/>
    <property type="match status" value="1"/>
</dbReference>
<accession>A0A927HAL9</accession>
<evidence type="ECO:0000256" key="9">
    <source>
        <dbReference type="PROSITE-ProRule" id="PRU01373"/>
    </source>
</evidence>
<dbReference type="GO" id="GO:0008360">
    <property type="term" value="P:regulation of cell shape"/>
    <property type="evidence" value="ECO:0007669"/>
    <property type="project" value="UniProtKB-UniRule"/>
</dbReference>
<comment type="pathway">
    <text evidence="8">Glycan biosynthesis.</text>
</comment>
<evidence type="ECO:0000256" key="1">
    <source>
        <dbReference type="ARBA" id="ARBA00004752"/>
    </source>
</evidence>
<sequence length="168" mass="18827">MKILLSLLLLFVFPHLFVDLEAERAESYLIVNKANNKLALIQDNKVVKILPVATGRSNELTPEGTFKIIVKAKNPYYRKLNIPGGDPRNPLGTRWIGFDANGTDGRTYGVHGTNAPWSIGKYISNGCIRMNNKDVEWLYEQVPLNSTIAITLSDKSFVTLAKQYGFIQ</sequence>
<reference evidence="11" key="1">
    <citation type="submission" date="2020-09" db="EMBL/GenBank/DDBJ databases">
        <title>Bacillus faecalis sp. nov., a moderately halophilic bacterium isolated from cow faeces.</title>
        <authorList>
            <person name="Jiang L."/>
            <person name="Lee J."/>
        </authorList>
    </citation>
    <scope>NUCLEOTIDE SEQUENCE</scope>
    <source>
        <strain evidence="11">AGMB 02131</strain>
    </source>
</reference>
<keyword evidence="12" id="KW-1185">Reference proteome</keyword>
<comment type="similarity">
    <text evidence="2">Belongs to the YkuD family.</text>
</comment>
<evidence type="ECO:0000256" key="7">
    <source>
        <dbReference type="ARBA" id="ARBA00023316"/>
    </source>
</evidence>
<comment type="pathway">
    <text evidence="1 9">Cell wall biogenesis; peptidoglycan biosynthesis.</text>
</comment>
<evidence type="ECO:0000256" key="6">
    <source>
        <dbReference type="ARBA" id="ARBA00022984"/>
    </source>
</evidence>
<feature type="domain" description="L,D-TPase catalytic" evidence="10">
    <location>
        <begin position="27"/>
        <end position="151"/>
    </location>
</feature>
<keyword evidence="3" id="KW-0808">Transferase</keyword>
<dbReference type="SUPFAM" id="SSF141523">
    <property type="entry name" value="L,D-transpeptidase catalytic domain-like"/>
    <property type="match status" value="1"/>
</dbReference>
<keyword evidence="5 9" id="KW-0133">Cell shape</keyword>
<evidence type="ECO:0000256" key="5">
    <source>
        <dbReference type="ARBA" id="ARBA00022960"/>
    </source>
</evidence>
<evidence type="ECO:0000256" key="4">
    <source>
        <dbReference type="ARBA" id="ARBA00022801"/>
    </source>
</evidence>
<name>A0A927HAL9_9BACI</name>
<dbReference type="InterPro" id="IPR005490">
    <property type="entry name" value="LD_TPept_cat_dom"/>
</dbReference>
<proteinExistence type="inferred from homology"/>